<evidence type="ECO:0000313" key="2">
    <source>
        <dbReference type="Proteomes" id="UP000077787"/>
    </source>
</evidence>
<dbReference type="AlphaFoldDB" id="A0A172WTF7"/>
<evidence type="ECO:0000313" key="1">
    <source>
        <dbReference type="EMBL" id="ANF26733.1"/>
    </source>
</evidence>
<protein>
    <submittedName>
        <fullName evidence="1">Uncharacterized protein</fullName>
    </submittedName>
</protein>
<accession>A0A172WTF7</accession>
<dbReference type="Proteomes" id="UP000077787">
    <property type="component" value="Chromosome"/>
</dbReference>
<dbReference type="EMBL" id="CP015641">
    <property type="protein sequence ID" value="ANF26733.1"/>
    <property type="molecule type" value="Genomic_DNA"/>
</dbReference>
<organism evidence="1 2">
    <name type="scientific">Stutzerimonas stutzeri</name>
    <name type="common">Pseudomonas stutzeri</name>
    <dbReference type="NCBI Taxonomy" id="316"/>
    <lineage>
        <taxon>Bacteria</taxon>
        <taxon>Pseudomonadati</taxon>
        <taxon>Pseudomonadota</taxon>
        <taxon>Gammaproteobacteria</taxon>
        <taxon>Pseudomonadales</taxon>
        <taxon>Pseudomonadaceae</taxon>
        <taxon>Stutzerimonas</taxon>
    </lineage>
</organism>
<reference evidence="1 2" key="1">
    <citation type="submission" date="2016-05" db="EMBL/GenBank/DDBJ databases">
        <title>Genome sequence of Pseudomonas stutzeri 273 and identification of the exopolysaccharide biosynthesis locus.</title>
        <authorList>
            <person name="Wu S."/>
            <person name="Sun C."/>
        </authorList>
    </citation>
    <scope>NUCLEOTIDE SEQUENCE [LARGE SCALE GENOMIC DNA]</scope>
    <source>
        <strain evidence="1 2">273</strain>
    </source>
</reference>
<proteinExistence type="predicted"/>
<sequence>MRMYRTLSFGRRFAASGQVAWFRRGALCLSGRFGLERWCTWSAADAGFIRGVVGTRLLLHGLAEATRDVRLPHRQLKWLLTRLETSIFLQLQIRVESKH</sequence>
<gene>
    <name evidence="1" type="ORF">PS273GM_17085</name>
</gene>
<name>A0A172WTF7_STUST</name>